<evidence type="ECO:0000256" key="1">
    <source>
        <dbReference type="SAM" id="MobiDB-lite"/>
    </source>
</evidence>
<protein>
    <submittedName>
        <fullName evidence="2">Uncharacterized protein</fullName>
    </submittedName>
</protein>
<feature type="compositionally biased region" description="Basic and acidic residues" evidence="1">
    <location>
        <begin position="960"/>
        <end position="972"/>
    </location>
</feature>
<feature type="compositionally biased region" description="Polar residues" evidence="1">
    <location>
        <begin position="21"/>
        <end position="30"/>
    </location>
</feature>
<feature type="compositionally biased region" description="Polar residues" evidence="1">
    <location>
        <begin position="1"/>
        <end position="11"/>
    </location>
</feature>
<comment type="caution">
    <text evidence="2">The sequence shown here is derived from an EMBL/GenBank/DDBJ whole genome shotgun (WGS) entry which is preliminary data.</text>
</comment>
<dbReference type="EMBL" id="JAHMUF010000030">
    <property type="protein sequence ID" value="KAG7191399.1"/>
    <property type="molecule type" value="Genomic_DNA"/>
</dbReference>
<feature type="region of interest" description="Disordered" evidence="1">
    <location>
        <begin position="1174"/>
        <end position="1199"/>
    </location>
</feature>
<feature type="compositionally biased region" description="Low complexity" evidence="1">
    <location>
        <begin position="144"/>
        <end position="165"/>
    </location>
</feature>
<feature type="region of interest" description="Disordered" evidence="1">
    <location>
        <begin position="841"/>
        <end position="1014"/>
    </location>
</feature>
<feature type="region of interest" description="Disordered" evidence="1">
    <location>
        <begin position="1464"/>
        <end position="1490"/>
    </location>
</feature>
<feature type="region of interest" description="Disordered" evidence="1">
    <location>
        <begin position="529"/>
        <end position="594"/>
    </location>
</feature>
<feature type="region of interest" description="Disordered" evidence="1">
    <location>
        <begin position="607"/>
        <end position="626"/>
    </location>
</feature>
<feature type="compositionally biased region" description="Polar residues" evidence="1">
    <location>
        <begin position="893"/>
        <end position="904"/>
    </location>
</feature>
<dbReference type="RefSeq" id="XP_043046951.1">
    <property type="nucleotide sequence ID" value="XM_043194166.1"/>
</dbReference>
<feature type="region of interest" description="Disordered" evidence="1">
    <location>
        <begin position="1"/>
        <end position="30"/>
    </location>
</feature>
<feature type="compositionally biased region" description="Pro residues" evidence="1">
    <location>
        <begin position="844"/>
        <end position="853"/>
    </location>
</feature>
<name>A0A9P7V5A7_9ASCO</name>
<feature type="region of interest" description="Disordered" evidence="1">
    <location>
        <begin position="304"/>
        <end position="324"/>
    </location>
</feature>
<sequence length="1744" mass="192827">MVNFQGNTTVPTIPENPLSPRISNNSNGYSTLHRNNSVTSFTSFTSLTSNNTTISTATAATGSTSKALLKKQLLTRDLERNIRKSLLDTPTNLPVASEHPQEEQVSLELRANSITKLGPAATNHLNRRRQGGGISDSDDHLAMKSSSSKSSSTKTLSTPTTSISEDIPDSEDSKPPPTIHIPINVDTEDTVQSSRETTGMMSHPGTDLSSISEEEKSLPLCESTKIHDNDEMNRHLSLKKSSTTLEVANPSLQRENKVTQRSSSSSTSSDNFLRDSEVDSPSTSCSNASVDANLQGSTTLHISSRVNNSRGGAMGTLMEPSPPQTTFNLDSIVNSLPTRLKSLSGDSMNRTSSIRLLISHRQRRPKSDSLSEDQAFGSYKDLTNMEISNSDVPERRRPLTSWKGDRSALSSIINRHSKYMKFVNDAGCHESDEDSSATSSPKSRLDFILDQLELMDDSEIAELYKTGELDWLHEHGIDPESIIPRPILVAQDSSYEDDPPKLSSTSQTADHTGTAAFIARAGPVLRQYAPAPPSSSISLTYHTADPSPLTEKFEDKDDSNKNYTDSPIRDPNSFPNPSLLRTPNNYSQESPSTLTPSTLIALEEAPMLNMKQSDAPESRKTSPLRTRNILAIQREASAERKPHEVIAKEATTKSSLETEGIEAETIKPLYLKYRNRSDGSGSKSASEKPECAPSKQSTTFNSQDIVLAELFKGEQETSKALKEFDFDDDEEIDEFVEEDVLHDSSLDLRPSSLTLPPSPFNGPSLPEFNLVKKKSIKSVLTSDLTAPNRFFVEGKLALKNSSLTSLDRVQNERSLSKDLALMENSTPIRQLLNDDSLSIDGALLPPPTPPPKDSPTYKELARKVKKQRRRQQKEAERKKQKEQEALDKLENRVASSKGSSTQKVTLKAPEDRKVKRKQSHNNFLSEFEKPRPSNDEAINNHSPLPITPKKSKQVASSSEKAVEKSLSKEKDIQPQSHKTVDVPSQQRVASVDNGKNAVDDISQPAKSSNSANIDVMKNSKSEISDISLLSKESFTDAQAEQQHGIQSAPRCSLPPVVKPFSVNPYNLPNNSDTRVAGFDYGTPYKNAALARAKRLEVETLPDPTIDMKCEVVSSALPKEPPKDELVASIPNEVVSQTSKIISPTSDQPNAVSLAVTIPKKDFTKQDVTKSEVKVETPPTDDDVVPSTPMKLSDFKTSPVSSMIDAVTPTESPQIPLRRRAPGLTPLLATSESFMNRPPPPETERKVAIPSTTQEPQTSSANVTKPPNANSADVKIATTSTTGRKPPPPISTESSAARIEVKHAPTTQKQGFLEKKPSKGSFTSSDPPEKPKKTFKNVFTKIFKKSGSKSNMFEVVEPPPRHSHKQHKEEVDNEAENEQAEEETEEEKSLTTQNLSLSLPPLELESPSLFDDMFTTFDEIDKRKSFLTGGVKPPSIVPTRSGLTRQPFFFRDDELSTDQIMDQQLKDDKDNGISSEASKNNSEEDLFHGKHSANANGGDFLGKDILGSLSSLRKPVSTNSKGAPTDSVYIDDNILFLQNEFNWKNLSLEGETTTTTSSRLHPMEQQPPRSPLTETLEIHDVSQFDDGNSYLKLAKQFKVEITKGEPLEVIVNKFEDDVTYRPVPPSEVRDGLKPILSKRSKIGVSPNPALMNRSHSYNINLDYRQKPTPISNNNNNINKSVQFDRKILINETFAPDQYRRYNKCVTQYTLTDPNEINKIKDELNTYKCNEMLIHNHSKKYTHFFY</sequence>
<feature type="region of interest" description="Disordered" evidence="1">
    <location>
        <begin position="674"/>
        <end position="698"/>
    </location>
</feature>
<feature type="compositionally biased region" description="Acidic residues" evidence="1">
    <location>
        <begin position="1370"/>
        <end position="1385"/>
    </location>
</feature>
<feature type="compositionally biased region" description="Polar residues" evidence="1">
    <location>
        <begin position="1249"/>
        <end position="1282"/>
    </location>
</feature>
<organism evidence="2 3">
    <name type="scientific">Scheffersomyces spartinae</name>
    <dbReference type="NCBI Taxonomy" id="45513"/>
    <lineage>
        <taxon>Eukaryota</taxon>
        <taxon>Fungi</taxon>
        <taxon>Dikarya</taxon>
        <taxon>Ascomycota</taxon>
        <taxon>Saccharomycotina</taxon>
        <taxon>Pichiomycetes</taxon>
        <taxon>Debaryomycetaceae</taxon>
        <taxon>Scheffersomyces</taxon>
    </lineage>
</organism>
<feature type="compositionally biased region" description="Polar residues" evidence="1">
    <location>
        <begin position="190"/>
        <end position="200"/>
    </location>
</feature>
<keyword evidence="3" id="KW-1185">Reference proteome</keyword>
<evidence type="ECO:0000313" key="3">
    <source>
        <dbReference type="Proteomes" id="UP000790833"/>
    </source>
</evidence>
<feature type="compositionally biased region" description="Polar residues" evidence="1">
    <location>
        <begin position="279"/>
        <end position="291"/>
    </location>
</feature>
<feature type="region of interest" description="Disordered" evidence="1">
    <location>
        <begin position="1354"/>
        <end position="1393"/>
    </location>
</feature>
<proteinExistence type="predicted"/>
<accession>A0A9P7V5A7</accession>
<feature type="compositionally biased region" description="Polar residues" evidence="1">
    <location>
        <begin position="973"/>
        <end position="988"/>
    </location>
</feature>
<feature type="compositionally biased region" description="Polar residues" evidence="1">
    <location>
        <begin position="573"/>
        <end position="594"/>
    </location>
</feature>
<dbReference type="Proteomes" id="UP000790833">
    <property type="component" value="Unassembled WGS sequence"/>
</dbReference>
<feature type="region of interest" description="Disordered" evidence="1">
    <location>
        <begin position="118"/>
        <end position="291"/>
    </location>
</feature>
<feature type="compositionally biased region" description="Basic and acidic residues" evidence="1">
    <location>
        <begin position="872"/>
        <end position="891"/>
    </location>
</feature>
<gene>
    <name evidence="2" type="ORF">KQ657_003443</name>
</gene>
<dbReference type="OrthoDB" id="5563016at2759"/>
<dbReference type="GeneID" id="66116817"/>
<feature type="compositionally biased region" description="Basic and acidic residues" evidence="1">
    <location>
        <begin position="224"/>
        <end position="234"/>
    </location>
</feature>
<feature type="compositionally biased region" description="Polar residues" evidence="1">
    <location>
        <begin position="239"/>
        <end position="253"/>
    </location>
</feature>
<feature type="compositionally biased region" description="Basic and acidic residues" evidence="1">
    <location>
        <begin position="551"/>
        <end position="560"/>
    </location>
</feature>
<reference evidence="2" key="1">
    <citation type="submission" date="2021-03" db="EMBL/GenBank/DDBJ databases">
        <authorList>
            <person name="Palmer J.M."/>
        </authorList>
    </citation>
    <scope>NUCLEOTIDE SEQUENCE</scope>
    <source>
        <strain evidence="2">ARV_011</strain>
    </source>
</reference>
<evidence type="ECO:0000313" key="2">
    <source>
        <dbReference type="EMBL" id="KAG7191399.1"/>
    </source>
</evidence>
<feature type="region of interest" description="Disordered" evidence="1">
    <location>
        <begin position="1229"/>
        <end position="1334"/>
    </location>
</feature>